<dbReference type="STRING" id="1618392.UW41_C0012G0026"/>
<dbReference type="InterPro" id="IPR035093">
    <property type="entry name" value="RelE/ParE_toxin_dom_sf"/>
</dbReference>
<dbReference type="EMBL" id="LCIE01000012">
    <property type="protein sequence ID" value="KKT49088.1"/>
    <property type="molecule type" value="Genomic_DNA"/>
</dbReference>
<proteinExistence type="predicted"/>
<dbReference type="SUPFAM" id="SSF143011">
    <property type="entry name" value="RelE-like"/>
    <property type="match status" value="1"/>
</dbReference>
<gene>
    <name evidence="1" type="ORF">UW41_C0012G0026</name>
</gene>
<accession>A0A0G1HR10</accession>
<dbReference type="PANTHER" id="PTHR38813">
    <property type="match status" value="1"/>
</dbReference>
<dbReference type="Proteomes" id="UP000034172">
    <property type="component" value="Unassembled WGS sequence"/>
</dbReference>
<protein>
    <submittedName>
        <fullName evidence="1">Plasmid stabilization system</fullName>
    </submittedName>
</protein>
<dbReference type="InterPro" id="IPR052747">
    <property type="entry name" value="TA_system_RelE_toxin"/>
</dbReference>
<dbReference type="PANTHER" id="PTHR38813:SF1">
    <property type="entry name" value="TOXIN RELE1-RELATED"/>
    <property type="match status" value="1"/>
</dbReference>
<dbReference type="Gene3D" id="3.30.2310.20">
    <property type="entry name" value="RelE-like"/>
    <property type="match status" value="1"/>
</dbReference>
<dbReference type="AlphaFoldDB" id="A0A0G1HR10"/>
<name>A0A0G1HR10_9BACT</name>
<evidence type="ECO:0000313" key="2">
    <source>
        <dbReference type="Proteomes" id="UP000034172"/>
    </source>
</evidence>
<organism evidence="1 2">
    <name type="scientific">Candidatus Collierbacteria bacterium GW2011_GWC2_44_18</name>
    <dbReference type="NCBI Taxonomy" id="1618392"/>
    <lineage>
        <taxon>Bacteria</taxon>
        <taxon>Candidatus Collieribacteriota</taxon>
    </lineage>
</organism>
<reference evidence="1 2" key="1">
    <citation type="journal article" date="2015" name="Nature">
        <title>rRNA introns, odd ribosomes, and small enigmatic genomes across a large radiation of phyla.</title>
        <authorList>
            <person name="Brown C.T."/>
            <person name="Hug L.A."/>
            <person name="Thomas B.C."/>
            <person name="Sharon I."/>
            <person name="Castelle C.J."/>
            <person name="Singh A."/>
            <person name="Wilkins M.J."/>
            <person name="Williams K.H."/>
            <person name="Banfield J.F."/>
        </authorList>
    </citation>
    <scope>NUCLEOTIDE SEQUENCE [LARGE SCALE GENOMIC DNA]</scope>
</reference>
<comment type="caution">
    <text evidence="1">The sequence shown here is derived from an EMBL/GenBank/DDBJ whole genome shotgun (WGS) entry which is preliminary data.</text>
</comment>
<sequence length="91" mass="10539">MVLSYEVRLTSKCQKNIKKLSRVDLERCLAKIKVLESFSPKTTNVKKLQGIDSKVYRLRIGNIRVIFEVDSTTKIVWILEMGYRGGVYDDL</sequence>
<evidence type="ECO:0000313" key="1">
    <source>
        <dbReference type="EMBL" id="KKT49088.1"/>
    </source>
</evidence>